<dbReference type="Gene3D" id="1.10.8.10">
    <property type="entry name" value="DNA helicase RuvA subunit, C-terminal domain"/>
    <property type="match status" value="1"/>
</dbReference>
<comment type="caution">
    <text evidence="6">Lacks conserved residue(s) required for the propagation of feature annotation.</text>
</comment>
<dbReference type="CDD" id="cd14332">
    <property type="entry name" value="UBA_RuvA_C"/>
    <property type="match status" value="1"/>
</dbReference>
<dbReference type="Gene3D" id="2.40.50.140">
    <property type="entry name" value="Nucleic acid-binding proteins"/>
    <property type="match status" value="1"/>
</dbReference>
<dbReference type="GO" id="GO:0006310">
    <property type="term" value="P:DNA recombination"/>
    <property type="evidence" value="ECO:0007669"/>
    <property type="project" value="UniProtKB-UniRule"/>
</dbReference>
<comment type="subcellular location">
    <subcellularLocation>
        <location evidence="6">Cytoplasm</location>
    </subcellularLocation>
</comment>
<keyword evidence="4 6" id="KW-0233">DNA recombination</keyword>
<dbReference type="SUPFAM" id="SSF47781">
    <property type="entry name" value="RuvA domain 2-like"/>
    <property type="match status" value="1"/>
</dbReference>
<dbReference type="GO" id="GO:0009378">
    <property type="term" value="F:four-way junction helicase activity"/>
    <property type="evidence" value="ECO:0007669"/>
    <property type="project" value="InterPro"/>
</dbReference>
<evidence type="ECO:0000259" key="8">
    <source>
        <dbReference type="Pfam" id="PF07499"/>
    </source>
</evidence>
<dbReference type="SUPFAM" id="SSF46929">
    <property type="entry name" value="DNA helicase RuvA subunit, C-terminal domain"/>
    <property type="match status" value="1"/>
</dbReference>
<evidence type="ECO:0000256" key="3">
    <source>
        <dbReference type="ARBA" id="ARBA00023125"/>
    </source>
</evidence>
<dbReference type="EMBL" id="CADCTG010000212">
    <property type="protein sequence ID" value="CAA9264830.1"/>
    <property type="molecule type" value="Genomic_DNA"/>
</dbReference>
<gene>
    <name evidence="6" type="primary">ruvA</name>
    <name evidence="9" type="ORF">AVDCRST_MAG08-2873</name>
</gene>
<dbReference type="InterPro" id="IPR010994">
    <property type="entry name" value="RuvA_2-like"/>
</dbReference>
<comment type="subunit">
    <text evidence="6">Homotetramer. Forms an RuvA(8)-RuvB(12)-Holliday junction (HJ) complex. HJ DNA is sandwiched between 2 RuvA tetramers; dsDNA enters through RuvA and exits via RuvB. An RuvB hexamer assembles on each DNA strand where it exits the tetramer. Each RuvB hexamer is contacted by two RuvA subunits (via domain III) on 2 adjacent RuvB subunits; this complex drives branch migration. In the full resolvosome a probable DNA-RuvA(4)-RuvB(12)-RuvC(2) complex forms which resolves the HJ.</text>
</comment>
<name>A0A6J4IXB7_9PROT</name>
<dbReference type="GO" id="GO:0005524">
    <property type="term" value="F:ATP binding"/>
    <property type="evidence" value="ECO:0007669"/>
    <property type="project" value="InterPro"/>
</dbReference>
<evidence type="ECO:0000256" key="5">
    <source>
        <dbReference type="ARBA" id="ARBA00023204"/>
    </source>
</evidence>
<comment type="function">
    <text evidence="6">The RuvA-RuvB-RuvC complex processes Holliday junction (HJ) DNA during genetic recombination and DNA repair, while the RuvA-RuvB complex plays an important role in the rescue of blocked DNA replication forks via replication fork reversal (RFR). RuvA specifically binds to HJ cruciform DNA, conferring on it an open structure. The RuvB hexamer acts as an ATP-dependent pump, pulling dsDNA into and through the RuvAB complex. HJ branch migration allows RuvC to scan DNA until it finds its consensus sequence, where it cleaves and resolves the cruciform DNA.</text>
</comment>
<protein>
    <recommendedName>
        <fullName evidence="6">Holliday junction branch migration complex subunit RuvA</fullName>
    </recommendedName>
</protein>
<dbReference type="InterPro" id="IPR011114">
    <property type="entry name" value="RuvA_C"/>
</dbReference>
<feature type="region of interest" description="Domain III" evidence="6">
    <location>
        <begin position="154"/>
        <end position="213"/>
    </location>
</feature>
<evidence type="ECO:0000256" key="2">
    <source>
        <dbReference type="ARBA" id="ARBA00022763"/>
    </source>
</evidence>
<dbReference type="InterPro" id="IPR000085">
    <property type="entry name" value="RuvA"/>
</dbReference>
<keyword evidence="5 6" id="KW-0234">DNA repair</keyword>
<dbReference type="GO" id="GO:0000400">
    <property type="term" value="F:four-way junction DNA binding"/>
    <property type="evidence" value="ECO:0007669"/>
    <property type="project" value="UniProtKB-UniRule"/>
</dbReference>
<keyword evidence="3 6" id="KW-0238">DNA-binding</keyword>
<evidence type="ECO:0000256" key="1">
    <source>
        <dbReference type="ARBA" id="ARBA00022490"/>
    </source>
</evidence>
<keyword evidence="1 6" id="KW-0963">Cytoplasm</keyword>
<dbReference type="NCBIfam" id="TIGR00084">
    <property type="entry name" value="ruvA"/>
    <property type="match status" value="1"/>
</dbReference>
<comment type="domain">
    <text evidence="6">Has three domains with a flexible linker between the domains II and III and assumes an 'L' shape. Domain III is highly mobile and contacts RuvB.</text>
</comment>
<evidence type="ECO:0000256" key="6">
    <source>
        <dbReference type="HAMAP-Rule" id="MF_00031"/>
    </source>
</evidence>
<feature type="region of interest" description="Domain I" evidence="6">
    <location>
        <begin position="1"/>
        <end position="64"/>
    </location>
</feature>
<proteinExistence type="inferred from homology"/>
<dbReference type="GO" id="GO:0009379">
    <property type="term" value="C:Holliday junction helicase complex"/>
    <property type="evidence" value="ECO:0007669"/>
    <property type="project" value="InterPro"/>
</dbReference>
<dbReference type="AlphaFoldDB" id="A0A6J4IXB7"/>
<dbReference type="Pfam" id="PF01330">
    <property type="entry name" value="RuvA_N"/>
    <property type="match status" value="1"/>
</dbReference>
<feature type="domain" description="Holliday junction DNA helicase RuvA C-terminal" evidence="8">
    <location>
        <begin position="166"/>
        <end position="211"/>
    </location>
</feature>
<reference evidence="9" key="1">
    <citation type="submission" date="2020-02" db="EMBL/GenBank/DDBJ databases">
        <authorList>
            <person name="Meier V. D."/>
        </authorList>
    </citation>
    <scope>NUCLEOTIDE SEQUENCE</scope>
    <source>
        <strain evidence="9">AVDCRST_MAG08</strain>
    </source>
</reference>
<dbReference type="Pfam" id="PF14520">
    <property type="entry name" value="HHH_5"/>
    <property type="match status" value="1"/>
</dbReference>
<evidence type="ECO:0000256" key="4">
    <source>
        <dbReference type="ARBA" id="ARBA00023172"/>
    </source>
</evidence>
<evidence type="ECO:0000313" key="9">
    <source>
        <dbReference type="EMBL" id="CAA9264830.1"/>
    </source>
</evidence>
<organism evidence="9">
    <name type="scientific">uncultured Acetobacteraceae bacterium</name>
    <dbReference type="NCBI Taxonomy" id="169975"/>
    <lineage>
        <taxon>Bacteria</taxon>
        <taxon>Pseudomonadati</taxon>
        <taxon>Pseudomonadota</taxon>
        <taxon>Alphaproteobacteria</taxon>
        <taxon>Acetobacterales</taxon>
        <taxon>Acetobacteraceae</taxon>
        <taxon>environmental samples</taxon>
    </lineage>
</organism>
<keyword evidence="2 6" id="KW-0227">DNA damage</keyword>
<dbReference type="InterPro" id="IPR013849">
    <property type="entry name" value="DNA_helicase_Holl-junc_RuvA_I"/>
</dbReference>
<dbReference type="GO" id="GO:0048476">
    <property type="term" value="C:Holliday junction resolvase complex"/>
    <property type="evidence" value="ECO:0007669"/>
    <property type="project" value="UniProtKB-UniRule"/>
</dbReference>
<sequence>MIAKLTGRVDGLVDGGCILDVNGVGYLVACSTRTASALPPPPERAVVLVETQARENAIALYGFADEAERGAFRALTRIQGVGPTVALGILSAFSPDALADAVRTGDKAGLGRAKGVGPKLVGRLLIELRDWAGAQTKPGVRSGATALPAMAAASGVAAGLGTGLEADAVSALVNLGWRQPEAMAAVGRAVGRLGGGAPLGDVIRDSLRELSPR</sequence>
<keyword evidence="9" id="KW-0378">Hydrolase</keyword>
<dbReference type="GO" id="GO:0005737">
    <property type="term" value="C:cytoplasm"/>
    <property type="evidence" value="ECO:0007669"/>
    <property type="project" value="UniProtKB-SubCell"/>
</dbReference>
<dbReference type="Pfam" id="PF07499">
    <property type="entry name" value="RuvA_C"/>
    <property type="match status" value="1"/>
</dbReference>
<dbReference type="GO" id="GO:0016787">
    <property type="term" value="F:hydrolase activity"/>
    <property type="evidence" value="ECO:0007669"/>
    <property type="project" value="UniProtKB-KW"/>
</dbReference>
<dbReference type="Gene3D" id="1.10.150.20">
    <property type="entry name" value="5' to 3' exonuclease, C-terminal subdomain"/>
    <property type="match status" value="1"/>
</dbReference>
<dbReference type="InterPro" id="IPR012340">
    <property type="entry name" value="NA-bd_OB-fold"/>
</dbReference>
<dbReference type="SUPFAM" id="SSF50249">
    <property type="entry name" value="Nucleic acid-binding proteins"/>
    <property type="match status" value="1"/>
</dbReference>
<comment type="similarity">
    <text evidence="6">Belongs to the RuvA family.</text>
</comment>
<dbReference type="GO" id="GO:0006281">
    <property type="term" value="P:DNA repair"/>
    <property type="evidence" value="ECO:0007669"/>
    <property type="project" value="UniProtKB-UniRule"/>
</dbReference>
<dbReference type="HAMAP" id="MF_00031">
    <property type="entry name" value="DNA_HJ_migration_RuvA"/>
    <property type="match status" value="1"/>
</dbReference>
<accession>A0A6J4IXB7</accession>
<feature type="domain" description="DNA helicase Holliday junction RuvA type" evidence="7">
    <location>
        <begin position="1"/>
        <end position="62"/>
    </location>
</feature>
<evidence type="ECO:0000259" key="7">
    <source>
        <dbReference type="Pfam" id="PF01330"/>
    </source>
</evidence>
<dbReference type="InterPro" id="IPR036267">
    <property type="entry name" value="RuvA_C_sf"/>
</dbReference>